<dbReference type="GO" id="GO:0005524">
    <property type="term" value="F:ATP binding"/>
    <property type="evidence" value="ECO:0007669"/>
    <property type="project" value="UniProtKB-UniRule"/>
</dbReference>
<feature type="region of interest" description="Disordered" evidence="7">
    <location>
        <begin position="395"/>
        <end position="414"/>
    </location>
</feature>
<dbReference type="FunFam" id="3.30.200.20:FF:000081">
    <property type="entry name" value="Octicosapeptide/phox/Bem1p domain kinase superfamily protein"/>
    <property type="match status" value="1"/>
</dbReference>
<evidence type="ECO:0000256" key="6">
    <source>
        <dbReference type="PROSITE-ProRule" id="PRU10141"/>
    </source>
</evidence>
<dbReference type="SMART" id="SM00666">
    <property type="entry name" value="PB1"/>
    <property type="match status" value="1"/>
</dbReference>
<evidence type="ECO:0000313" key="9">
    <source>
        <dbReference type="EMBL" id="CAG7883070.1"/>
    </source>
</evidence>
<dbReference type="Gene3D" id="3.10.20.90">
    <property type="entry name" value="Phosphatidylinositol 3-kinase Catalytic Subunit, Chain A, domain 1"/>
    <property type="match status" value="1"/>
</dbReference>
<dbReference type="CDD" id="cd06410">
    <property type="entry name" value="PB1_UP2"/>
    <property type="match status" value="1"/>
</dbReference>
<dbReference type="InterPro" id="IPR050167">
    <property type="entry name" value="Ser_Thr_protein_kinase"/>
</dbReference>
<protein>
    <recommendedName>
        <fullName evidence="8">Protein kinase domain-containing protein</fullName>
    </recommendedName>
</protein>
<dbReference type="Gene3D" id="1.10.510.10">
    <property type="entry name" value="Transferase(Phosphotransferase) domain 1"/>
    <property type="match status" value="1"/>
</dbReference>
<evidence type="ECO:0000259" key="8">
    <source>
        <dbReference type="PROSITE" id="PS50011"/>
    </source>
</evidence>
<dbReference type="Gramene" id="A03p44130.2_BraZ1">
    <property type="protein sequence ID" value="A03p44130.2_BraZ1.CDS"/>
    <property type="gene ID" value="A03g44130.2_BraZ1"/>
</dbReference>
<dbReference type="PROSITE" id="PS50011">
    <property type="entry name" value="PROTEIN_KINASE_DOM"/>
    <property type="match status" value="1"/>
</dbReference>
<dbReference type="CDD" id="cd13999">
    <property type="entry name" value="STKc_MAP3K-like"/>
    <property type="match status" value="1"/>
</dbReference>
<keyword evidence="4" id="KW-0418">Kinase</keyword>
<dbReference type="InterPro" id="IPR017441">
    <property type="entry name" value="Protein_kinase_ATP_BS"/>
</dbReference>
<reference evidence="9 10" key="1">
    <citation type="submission" date="2021-07" db="EMBL/GenBank/DDBJ databases">
        <authorList>
            <consortium name="Genoscope - CEA"/>
            <person name="William W."/>
        </authorList>
    </citation>
    <scope>NUCLEOTIDE SEQUENCE [LARGE SCALE GENOMIC DNA]</scope>
</reference>
<feature type="domain" description="Protein kinase" evidence="8">
    <location>
        <begin position="704"/>
        <end position="996"/>
    </location>
</feature>
<dbReference type="GO" id="GO:0004674">
    <property type="term" value="F:protein serine/threonine kinase activity"/>
    <property type="evidence" value="ECO:0007669"/>
    <property type="project" value="UniProtKB-KW"/>
</dbReference>
<keyword evidence="1" id="KW-0723">Serine/threonine-protein kinase</keyword>
<dbReference type="InterPro" id="IPR000270">
    <property type="entry name" value="PB1_dom"/>
</dbReference>
<evidence type="ECO:0000256" key="5">
    <source>
        <dbReference type="ARBA" id="ARBA00022840"/>
    </source>
</evidence>
<dbReference type="InterPro" id="IPR000719">
    <property type="entry name" value="Prot_kinase_dom"/>
</dbReference>
<proteinExistence type="predicted"/>
<dbReference type="Proteomes" id="UP000694005">
    <property type="component" value="Chromosome A03"/>
</dbReference>
<feature type="binding site" evidence="6">
    <location>
        <position position="735"/>
    </location>
    <ligand>
        <name>ATP</name>
        <dbReference type="ChEBI" id="CHEBI:30616"/>
    </ligand>
</feature>
<keyword evidence="3 6" id="KW-0547">Nucleotide-binding</keyword>
<dbReference type="PANTHER" id="PTHR23257">
    <property type="entry name" value="SERINE-THREONINE PROTEIN KINASE"/>
    <property type="match status" value="1"/>
</dbReference>
<keyword evidence="2" id="KW-0808">Transferase</keyword>
<gene>
    <name evidence="9" type="ORF">BRAPAZ1V2_A03P44130.2</name>
</gene>
<dbReference type="SUPFAM" id="SSF56112">
    <property type="entry name" value="Protein kinase-like (PK-like)"/>
    <property type="match status" value="1"/>
</dbReference>
<evidence type="ECO:0000256" key="3">
    <source>
        <dbReference type="ARBA" id="ARBA00022741"/>
    </source>
</evidence>
<name>A0A8D9GLY9_BRACM</name>
<evidence type="ECO:0000256" key="2">
    <source>
        <dbReference type="ARBA" id="ARBA00022679"/>
    </source>
</evidence>
<dbReference type="PROSITE" id="PS00107">
    <property type="entry name" value="PROTEIN_KINASE_ATP"/>
    <property type="match status" value="1"/>
</dbReference>
<dbReference type="InterPro" id="IPR011009">
    <property type="entry name" value="Kinase-like_dom_sf"/>
</dbReference>
<sequence length="1006" mass="112873">MSDTWTRQNVNKNVSLQTGEEFSMEFLKDHTPAHNDDHRFGDLYYQNQPAGFHDLRRIESECPSDAYDFGRDPRAASTYMPQFNNACYNLGGEKEVITRKAFGEINSNQGCVSVTGKSAPSVILPERVHPNNYTVGGGGEFDRFGKVKFLCSFGGKIMPRSSDEKLKYVGGETHIVSIRKNLSWEELKKKTSAICQQLHSIKYQLPGDELDSLISVTSDEDLQNMMEEYNGLERPEGSQRPRLFLIPIGQPEMKITGDTTSYHVNHLDQMLRLDTQLFNGVQYNMSAYPSPPISPSPFMHKDCSQFLGDNSSSESNNSFTLPQPEPSVNFQTYKHEAENSYGIGFSKTHETPIRFYCEKPCVPEEPKVSFSGSTNSNDSFLGIPHSHSDSTLEVNGGHSSYFSQERQSPSSPLNFTKKQTEEKTVQEHRNIDLSSRRTQSNILDFGGGPGPALHREVSDVGNHYDEIFLNQERNSGKVMGTRVVPSEIEYKNLPSYGNQTSVVNVDPWKQIMQDNDLLMAGTSSGNLISLDEGIADDTPNQERRLFDHIQEPVNQAVRARNMEVSGVLLNKRANSDVDFLFNVSSESAKREIVHETGLLELDPTQKNRVQRESGSGHVRIQSMDLNQQVPGTANETYNLKILSVQRQDSLVTTPHTKLDSIDPLFLSEEAEANVDEKVNSFADTLIVEMEASVYGLQMIKNADLEDLTELGSGTYGTVFHGKWRGTDVAIKRIRKSCFGGRSSERERLTKDFWREAQILSNLHHPNVVAFYGIVPDGAGGTLATVTEFMVNGSLRHALVKRDRLLDARKKIIIAMDAAFGMEYLHLKNIVHFDLKCENLLVNLRDPQRPICKVGDLGLSRIKRNTLVSGGVRGTLPWMAPELLNGSSTRVSEKVDVFSYGICLWEILTGEEPYADMHCGAIIGKSNSVLFFTLLFAYLFPSLKGGIVKNTLRPPIPKTCTPEWKKLMEQCWDIDPDARPPFTEITSRLRSMSMELVTKSKKRENKP</sequence>
<evidence type="ECO:0000256" key="7">
    <source>
        <dbReference type="SAM" id="MobiDB-lite"/>
    </source>
</evidence>
<evidence type="ECO:0000256" key="1">
    <source>
        <dbReference type="ARBA" id="ARBA00022527"/>
    </source>
</evidence>
<dbReference type="InterPro" id="IPR008271">
    <property type="entry name" value="Ser/Thr_kinase_AS"/>
</dbReference>
<accession>A0A8D9GLY9</accession>
<dbReference type="Pfam" id="PF07714">
    <property type="entry name" value="PK_Tyr_Ser-Thr"/>
    <property type="match status" value="2"/>
</dbReference>
<evidence type="ECO:0000313" key="10">
    <source>
        <dbReference type="Proteomes" id="UP000694005"/>
    </source>
</evidence>
<dbReference type="InterPro" id="IPR001245">
    <property type="entry name" value="Ser-Thr/Tyr_kinase_cat_dom"/>
</dbReference>
<dbReference type="PANTHER" id="PTHR23257:SF842">
    <property type="entry name" value="KINASE SUPERFAMILY WITH OCTICOSAPEPTIDE_PHOX_BEM1P DOMAIN-CONTAINING PROTEIN"/>
    <property type="match status" value="1"/>
</dbReference>
<dbReference type="FunFam" id="3.10.20.90:FF:000058">
    <property type="entry name" value="Octicosapeptide/phox/Bem1p domain kinase superfamily protein"/>
    <property type="match status" value="1"/>
</dbReference>
<keyword evidence="5 6" id="KW-0067">ATP-binding</keyword>
<dbReference type="PROSITE" id="PS00108">
    <property type="entry name" value="PROTEIN_KINASE_ST"/>
    <property type="match status" value="1"/>
</dbReference>
<dbReference type="Pfam" id="PF00564">
    <property type="entry name" value="PB1"/>
    <property type="match status" value="1"/>
</dbReference>
<dbReference type="EMBL" id="LS974619">
    <property type="protein sequence ID" value="CAG7883070.1"/>
    <property type="molecule type" value="Genomic_DNA"/>
</dbReference>
<evidence type="ECO:0000256" key="4">
    <source>
        <dbReference type="ARBA" id="ARBA00022777"/>
    </source>
</evidence>
<dbReference type="Gene3D" id="3.30.200.20">
    <property type="entry name" value="Phosphorylase Kinase, domain 1"/>
    <property type="match status" value="1"/>
</dbReference>
<dbReference type="SMART" id="SM00220">
    <property type="entry name" value="S_TKc"/>
    <property type="match status" value="1"/>
</dbReference>
<dbReference type="AlphaFoldDB" id="A0A8D9GLY9"/>
<organism evidence="9 10">
    <name type="scientific">Brassica campestris</name>
    <name type="common">Field mustard</name>
    <dbReference type="NCBI Taxonomy" id="3711"/>
    <lineage>
        <taxon>Eukaryota</taxon>
        <taxon>Viridiplantae</taxon>
        <taxon>Streptophyta</taxon>
        <taxon>Embryophyta</taxon>
        <taxon>Tracheophyta</taxon>
        <taxon>Spermatophyta</taxon>
        <taxon>Magnoliopsida</taxon>
        <taxon>eudicotyledons</taxon>
        <taxon>Gunneridae</taxon>
        <taxon>Pentapetalae</taxon>
        <taxon>rosids</taxon>
        <taxon>malvids</taxon>
        <taxon>Brassicales</taxon>
        <taxon>Brassicaceae</taxon>
        <taxon>Brassiceae</taxon>
        <taxon>Brassica</taxon>
    </lineage>
</organism>
<dbReference type="SUPFAM" id="SSF54277">
    <property type="entry name" value="CAD &amp; PB1 domains"/>
    <property type="match status" value="1"/>
</dbReference>